<evidence type="ECO:0000256" key="4">
    <source>
        <dbReference type="SAM" id="MobiDB-lite"/>
    </source>
</evidence>
<keyword evidence="3" id="KW-0445">Lipid transport</keyword>
<dbReference type="Pfam" id="PF12624">
    <property type="entry name" value="VPS13_N"/>
    <property type="match status" value="1"/>
</dbReference>
<keyword evidence="9" id="KW-1185">Reference proteome</keyword>
<organism evidence="8 9">
    <name type="scientific">Rhynchospora tenuis</name>
    <dbReference type="NCBI Taxonomy" id="198213"/>
    <lineage>
        <taxon>Eukaryota</taxon>
        <taxon>Viridiplantae</taxon>
        <taxon>Streptophyta</taxon>
        <taxon>Embryophyta</taxon>
        <taxon>Tracheophyta</taxon>
        <taxon>Spermatophyta</taxon>
        <taxon>Magnoliopsida</taxon>
        <taxon>Liliopsida</taxon>
        <taxon>Poales</taxon>
        <taxon>Cyperaceae</taxon>
        <taxon>Cyperoideae</taxon>
        <taxon>Rhynchosporeae</taxon>
        <taxon>Rhynchospora</taxon>
    </lineage>
</organism>
<dbReference type="InterPro" id="IPR056748">
    <property type="entry name" value="VPS13-like_C"/>
</dbReference>
<feature type="compositionally biased region" description="Low complexity" evidence="4">
    <location>
        <begin position="416"/>
        <end position="425"/>
    </location>
</feature>
<dbReference type="InterPro" id="IPR026854">
    <property type="entry name" value="VPS13_N"/>
</dbReference>
<evidence type="ECO:0000256" key="1">
    <source>
        <dbReference type="ARBA" id="ARBA00006545"/>
    </source>
</evidence>
<feature type="domain" description="Chorein N-terminal" evidence="5">
    <location>
        <begin position="1"/>
        <end position="563"/>
    </location>
</feature>
<dbReference type="GO" id="GO:0045053">
    <property type="term" value="P:protein retention in Golgi apparatus"/>
    <property type="evidence" value="ECO:0007669"/>
    <property type="project" value="TreeGrafter"/>
</dbReference>
<feature type="region of interest" description="Disordered" evidence="4">
    <location>
        <begin position="416"/>
        <end position="443"/>
    </location>
</feature>
<dbReference type="Pfam" id="PF25036">
    <property type="entry name" value="VPS13_VAB"/>
    <property type="match status" value="1"/>
</dbReference>
<evidence type="ECO:0000256" key="3">
    <source>
        <dbReference type="ARBA" id="ARBA00023055"/>
    </source>
</evidence>
<proteinExistence type="inferred from homology"/>
<dbReference type="InterPro" id="IPR026847">
    <property type="entry name" value="VPS13"/>
</dbReference>
<accession>A0AAD6EN66</accession>
<feature type="region of interest" description="Disordered" evidence="4">
    <location>
        <begin position="1460"/>
        <end position="1479"/>
    </location>
</feature>
<dbReference type="GO" id="GO:0006869">
    <property type="term" value="P:lipid transport"/>
    <property type="evidence" value="ECO:0007669"/>
    <property type="project" value="UniProtKB-KW"/>
</dbReference>
<feature type="compositionally biased region" description="Low complexity" evidence="4">
    <location>
        <begin position="1468"/>
        <end position="1477"/>
    </location>
</feature>
<dbReference type="PANTHER" id="PTHR16166:SF143">
    <property type="entry name" value="PROTEIN SORTING-ASSOCIATED PROTEIN, PUTATIVE (DUF1162)-RELATED"/>
    <property type="match status" value="1"/>
</dbReference>
<feature type="domain" description="Vacuolar protein sorting-associated protein 13 VPS13 adaptor binding" evidence="6">
    <location>
        <begin position="1907"/>
        <end position="2499"/>
    </location>
</feature>
<comment type="similarity">
    <text evidence="1">Belongs to the VPS13 family.</text>
</comment>
<evidence type="ECO:0000259" key="7">
    <source>
        <dbReference type="Pfam" id="PF25037"/>
    </source>
</evidence>
<evidence type="ECO:0000313" key="8">
    <source>
        <dbReference type="EMBL" id="KAJ3690603.1"/>
    </source>
</evidence>
<dbReference type="PANTHER" id="PTHR16166">
    <property type="entry name" value="VACUOLAR PROTEIN SORTING-ASSOCIATED PROTEIN VPS13"/>
    <property type="match status" value="1"/>
</dbReference>
<evidence type="ECO:0000256" key="2">
    <source>
        <dbReference type="ARBA" id="ARBA00022448"/>
    </source>
</evidence>
<evidence type="ECO:0000313" key="9">
    <source>
        <dbReference type="Proteomes" id="UP001210211"/>
    </source>
</evidence>
<reference evidence="8 9" key="1">
    <citation type="journal article" date="2022" name="Cell">
        <title>Repeat-based holocentromeres influence genome architecture and karyotype evolution.</title>
        <authorList>
            <person name="Hofstatter P.G."/>
            <person name="Thangavel G."/>
            <person name="Lux T."/>
            <person name="Neumann P."/>
            <person name="Vondrak T."/>
            <person name="Novak P."/>
            <person name="Zhang M."/>
            <person name="Costa L."/>
            <person name="Castellani M."/>
            <person name="Scott A."/>
            <person name="Toegelov H."/>
            <person name="Fuchs J."/>
            <person name="Mata-Sucre Y."/>
            <person name="Dias Y."/>
            <person name="Vanzela A.L.L."/>
            <person name="Huettel B."/>
            <person name="Almeida C.C.S."/>
            <person name="Simkova H."/>
            <person name="Souza G."/>
            <person name="Pedrosa-Harand A."/>
            <person name="Macas J."/>
            <person name="Mayer K.F.X."/>
            <person name="Houben A."/>
            <person name="Marques A."/>
        </authorList>
    </citation>
    <scope>NUCLEOTIDE SEQUENCE [LARGE SCALE GENOMIC DNA]</scope>
    <source>
        <strain evidence="8">RhyTen1mFocal</strain>
    </source>
</reference>
<name>A0AAD6EN66_9POAL</name>
<dbReference type="Proteomes" id="UP001210211">
    <property type="component" value="Unassembled WGS sequence"/>
</dbReference>
<gene>
    <name evidence="8" type="ORF">LUZ61_019767</name>
</gene>
<evidence type="ECO:0000259" key="6">
    <source>
        <dbReference type="Pfam" id="PF25036"/>
    </source>
</evidence>
<feature type="domain" description="Intermembrane lipid transfer protein VPS13-like C-terminal" evidence="7">
    <location>
        <begin position="3075"/>
        <end position="3142"/>
    </location>
</feature>
<dbReference type="GO" id="GO:0006623">
    <property type="term" value="P:protein targeting to vacuole"/>
    <property type="evidence" value="ECO:0007669"/>
    <property type="project" value="TreeGrafter"/>
</dbReference>
<dbReference type="InterPro" id="IPR009543">
    <property type="entry name" value="VPS13_VAB"/>
</dbReference>
<keyword evidence="2" id="KW-0813">Transport</keyword>
<comment type="caution">
    <text evidence="8">The sequence shown here is derived from an EMBL/GenBank/DDBJ whole genome shotgun (WGS) entry which is preliminary data.</text>
</comment>
<evidence type="ECO:0000259" key="5">
    <source>
        <dbReference type="Pfam" id="PF12624"/>
    </source>
</evidence>
<evidence type="ECO:0008006" key="10">
    <source>
        <dbReference type="Google" id="ProtNLM"/>
    </source>
</evidence>
<dbReference type="Pfam" id="PF25037">
    <property type="entry name" value="VPS13_C"/>
    <property type="match status" value="1"/>
</dbReference>
<sequence length="3254" mass="365212">MFEGVVSQVLAGFLGRYVKGIQKDQLKIGIWNEEILLENVELILEAFDYLQLPFALKNGQAGKLSIKIPWKKLGWDPIIIVLDDVFISACQREDTEWSFDSVDKREIAGKMAKLNAVELAKFSSRVTDNRTGQSFLSYMSAKILDNIQVSIRNVHVVYVDTHKDKEKFIFGLRFSSLTVMTDTRKHSFSSSLIGKSRSGHVSKIIEISAACFYCNRISEGLNNFLTRDFMQSQGGILEIERKIDDYIIEPFDITISVLANKLGKLDGAPQYDIDIQLNGLVLSTTEIQIQQMLSLADHLTICSLREKYGRYRPSQNSLFNKEEGWQLLWWHYAQDSVLSEVRKKLRKNSWSTLGQRLTNKRRYVNLYKRKLELLQKEQLLSKDILQELEEMDKECDIDDILNYRACAERQLQEGLSRSRSLPLPSDAQMSEEKPQAEEQSSSRGRRWLNWLSLGMLGAGGTADTSSFAGVVSDEIIKDITEGTEFHAVSSPTEGSLVKEQFYTSSIKLAVSETIVSISLMSHGRKIAEAKLSGFCLECKVRDNSASIFISLESFKITNPDNENLLLILGESSLSGDNFENQGALNVQIDLPDLHCHAEPLIQVVVHAFEAVYDPEFFLGFMYLQDVLLSIEMQHNRVMSSLNRFDNFSARVFSKVEYLSLNRKKLCWDINIHNFVIRVPLQHEALVLKMETLHIRTIDKATQLHNDILPGCDFKDLYENFEVNLMSCEVKILALNADAAIFIMDKSNGSVLLSRCLLLDEPKVKQLEADCKMPSVHLHFSKKIYGAISEAQQSVTKLERLDAKDTGSIKSSCMNVFTVAKLDKVRLDLSLDYDLQRNAVVSYTIGDMDVRYTSTEFPEVCVTSQSLEVEATNFRDKPKLILLSSNFTAESTPEESFSSSIGCLQLNYQFHNDAFNIRLNNMDFHLYPEICGLLSLFFRTLNPVSDSSPRNEIDAPSGGDHSYFGFSNYGNDGIMVNQFPFLVLPELSNYYGKERIPLSKGATKILVSLNSIKLHFHDWSCVLSITTLREANVSVSYIRKNCWDFLMSVRGMKAVSPLAHTSITGLLLGPSELSNPNIASVRIRKVSSDRSVRPMEVRFAFQNICCILPSEYLALMVGYFDLPEWDPPLPDEEISDVKKIWYQFELVDSFVFLPVEKHEKMCLRVGIPRLYGKVIKRGTSVEAGVGLPPQCVIKECLVPDKSDIVDIFGRSVSISFCTLAEQTRFMEFEEYMPNLGFPLIDTLNADMFVRMPWNTGSIPGYTSVPDFLMMHLWSCSLVALDAKFLPELDVLADVMDEFSIVRKESRKYQNDALLYLQNKKSGVVSVLVQRDSILSMKLCLSALSVDLSKLDKLDPLKHSSVATAHIGLDLSLVLVNQIPVSLTADISTIVLTSSVNRRILMSFTTDWSDSSHFQLAYSVRAEGANEIFITVPLLDIWLYLIDWDTITKHLSLYTGQNDSPSNLNDGHESPVSPSFESESGLESDDKVDLFVNCGNFSVQLHLPVLQREGDEYKHISFAFQGKNIDAYVGERFFRLKIELEMLKVLLKILQDGKEHISIPFIQIASLKVAIGSTKRNSELVNWLVELKAEMMDMGLSYQVFGFLSNIQLEMPEKETSRSSCSLLLKVDLRRGSILLSDGRWSYHGPIMEAFLKNVTMQVEQMDSKAEASTCADLLINYNNIDKVMWEPFVEPWSFHSNFVRKVAGGVTRTYATTDVNLKSMKELNINITEPLIEALFRVNSMLEDSKSPSFRGSTQHSPSVLGLIDSNDISFRRYAPYIISNETGLPLRFKVFRGPVSADEVKNFSAIDESNVPPGSCVPIYVEEVVEEFFFRHREARSSEQLIEKKLNSVPHHMISVQFEGTSGPSMPVSMDFVGVTSFEVDFSSGQRPASASASASALTVPVVLEVLMQHYSKMIRLYSTVVLFNDTSMPLQLRFEIPLGVSSTVIGPIQPGQEIPLPLHLSEAGRIRWRPVNDDYVWSETHLLSSLLSHENKLGFMRSFVCYPSHPSNDPFRCCISVNDYDLPFSQKQAIGAGRGKRAFEISSAKKKHFMRQVRLTTPLVVKNYLPIRLSLTIDCCGSAHSVVLSEVDTASIFLVDSSNDLAINIHIDGYNSVMSKFPRAELFSTIARRRGLKYSWKETISFFSDSSNGSLNIILERSMDAYCGARELCLFVPFLIYNSTDLVLALTENNHESSLSPLVLPSICNQDGNDRLKEKCGLSILSSGSDVDIPISSSSTVASSSADEDNFEREVKAHMYIPPEQTSTSELLVKLSASAPLTGAKSDLNSVWSSPFLLVPSSGSTNVAVPMSGGAGAFLVSAISVPVSGELAGRTRAIAFHPRFVICNACSKDLFFKQKGTRPFSRLNVGKHTYLHSSDTTREFLVSIRFDGPGWQWSGSFLPDRLGDTQIKMLNYVSGISTMVRVEVQHADFASYHGKSIQSNGNSATLLILLSDDRTGFMPYRIENFSMEKLRVHQHRCESIETTVHPYTSCQYAWDEPCYPHRLIVEVPGERVLGAYNLDDEHENMHVYVPASLDKPERTFCISIYAEGAMKVLSVVDSSCHTIKDMKETGFIGFKEREAMDQKQDDHLNFTEVVTLELPVVGISLISSSPQELLFACAKDTKLVFMQSFDRQKVSFKMPSLQIDNQLSETQYPIMLSFDRAFRRGPLSFLRKEKKLRLQHERTGADSKSDFFYLAATRWRAKDASLLSFQHINIAVAPLCIELEERLVLSLLDFFRTVSSRLHARSLENDSDLHLLESYRELRSNSFLRKPSKDLYHAEGGIKNGLLPSVVPIGAPFHQIYLLARRQRKIYVELFELAPIELSLSFTSSPWLSRSEGGTDIDAGPSNSGKTIQRGLMALIEVEAVPVHLKELVIENLIASLDSIEDILVRHYTRQVLHEMYKVFGSAGVIGNPMGFARNVGLGLKDFFSASSKGLLQSPHELVSGIAEGSRTLLGSTIYAISSATTQFSKSAYKGISAFTFDERAESEMDEWRRHLDLHGKGVLNGFLEGLTGLLQSPIRGVEKHGLPGVVSGIAMGTAGLVARPMASILEATGKTAQSIRNRSNPLQFNRLRVRFPRPLQRDLPLFPYSWEEAIGNAALKQSNNHSLQNETFVMCKPLRKPGHFVVITENLLLVVSSSYLTDLGQETFNGVPSNPAWVVETKMKLKSVVHMDRSGEVVNIVGSNADTLAKQRRGYVRNGPWIPSGPAPLFHASVELRSLEEAEDTLQIISTMVEKGRMLRWDSHVLHRSNLT</sequence>
<dbReference type="EMBL" id="JAMRDG010000002">
    <property type="protein sequence ID" value="KAJ3690603.1"/>
    <property type="molecule type" value="Genomic_DNA"/>
</dbReference>
<protein>
    <recommendedName>
        <fullName evidence="10">Vacuolar protein sorting-associated protein</fullName>
    </recommendedName>
</protein>